<dbReference type="AlphaFoldDB" id="A0A1Y1VX81"/>
<dbReference type="Proteomes" id="UP000193922">
    <property type="component" value="Unassembled WGS sequence"/>
</dbReference>
<organism evidence="1 2">
    <name type="scientific">Linderina pennispora</name>
    <dbReference type="NCBI Taxonomy" id="61395"/>
    <lineage>
        <taxon>Eukaryota</taxon>
        <taxon>Fungi</taxon>
        <taxon>Fungi incertae sedis</taxon>
        <taxon>Zoopagomycota</taxon>
        <taxon>Kickxellomycotina</taxon>
        <taxon>Kickxellomycetes</taxon>
        <taxon>Kickxellales</taxon>
        <taxon>Kickxellaceae</taxon>
        <taxon>Linderina</taxon>
    </lineage>
</organism>
<proteinExistence type="predicted"/>
<evidence type="ECO:0000313" key="2">
    <source>
        <dbReference type="Proteomes" id="UP000193922"/>
    </source>
</evidence>
<comment type="caution">
    <text evidence="1">The sequence shown here is derived from an EMBL/GenBank/DDBJ whole genome shotgun (WGS) entry which is preliminary data.</text>
</comment>
<evidence type="ECO:0000313" key="1">
    <source>
        <dbReference type="EMBL" id="ORX65908.1"/>
    </source>
</evidence>
<accession>A0A1Y1VX81</accession>
<reference evidence="1 2" key="1">
    <citation type="submission" date="2016-07" db="EMBL/GenBank/DDBJ databases">
        <title>Pervasive Adenine N6-methylation of Active Genes in Fungi.</title>
        <authorList>
            <consortium name="DOE Joint Genome Institute"/>
            <person name="Mondo S.J."/>
            <person name="Dannebaum R.O."/>
            <person name="Kuo R.C."/>
            <person name="Labutti K."/>
            <person name="Haridas S."/>
            <person name="Kuo A."/>
            <person name="Salamov A."/>
            <person name="Ahrendt S.R."/>
            <person name="Lipzen A."/>
            <person name="Sullivan W."/>
            <person name="Andreopoulos W.B."/>
            <person name="Clum A."/>
            <person name="Lindquist E."/>
            <person name="Daum C."/>
            <person name="Ramamoorthy G.K."/>
            <person name="Gryganskyi A."/>
            <person name="Culley D."/>
            <person name="Magnuson J.K."/>
            <person name="James T.Y."/>
            <person name="O'Malley M.A."/>
            <person name="Stajich J.E."/>
            <person name="Spatafora J.W."/>
            <person name="Visel A."/>
            <person name="Grigoriev I.V."/>
        </authorList>
    </citation>
    <scope>NUCLEOTIDE SEQUENCE [LARGE SCALE GENOMIC DNA]</scope>
    <source>
        <strain evidence="1 2">ATCC 12442</strain>
    </source>
</reference>
<keyword evidence="2" id="KW-1185">Reference proteome</keyword>
<sequence>MQLLITTASPVPPPTHDPTIMPIYCPPCRCGPCMYDAVEANGNLADERPAMPPRCIPLPLMCPEESTIAAPNPPVAAV</sequence>
<gene>
    <name evidence="1" type="ORF">DL89DRAFT_270473</name>
</gene>
<protein>
    <submittedName>
        <fullName evidence="1">Uncharacterized protein</fullName>
    </submittedName>
</protein>
<dbReference type="GeneID" id="63805371"/>
<name>A0A1Y1VX81_9FUNG</name>
<dbReference type="RefSeq" id="XP_040739979.1">
    <property type="nucleotide sequence ID" value="XM_040888723.1"/>
</dbReference>
<dbReference type="EMBL" id="MCFD01000019">
    <property type="protein sequence ID" value="ORX65908.1"/>
    <property type="molecule type" value="Genomic_DNA"/>
</dbReference>